<evidence type="ECO:0000313" key="3">
    <source>
        <dbReference type="Proteomes" id="UP001596292"/>
    </source>
</evidence>
<evidence type="ECO:0000259" key="1">
    <source>
        <dbReference type="Pfam" id="PF18741"/>
    </source>
</evidence>
<gene>
    <name evidence="2" type="ORF">ACFQE0_13895</name>
</gene>
<dbReference type="Pfam" id="PF18741">
    <property type="entry name" value="MTES_1575"/>
    <property type="match status" value="1"/>
</dbReference>
<keyword evidence="3" id="KW-1185">Reference proteome</keyword>
<dbReference type="Gene3D" id="3.40.960.10">
    <property type="entry name" value="VSR Endonuclease"/>
    <property type="match status" value="1"/>
</dbReference>
<proteinExistence type="predicted"/>
<feature type="domain" description="Restriction endonuclease type II-like" evidence="1">
    <location>
        <begin position="14"/>
        <end position="99"/>
    </location>
</feature>
<dbReference type="RefSeq" id="WP_378970571.1">
    <property type="nucleotide sequence ID" value="NZ_JBHSWN010000001.1"/>
</dbReference>
<dbReference type="Proteomes" id="UP001596292">
    <property type="component" value="Unassembled WGS sequence"/>
</dbReference>
<name>A0ABW2BL33_9HYPH</name>
<evidence type="ECO:0000313" key="2">
    <source>
        <dbReference type="EMBL" id="MFC6790602.1"/>
    </source>
</evidence>
<protein>
    <submittedName>
        <fullName evidence="2">Endonuclease domain-containing protein</fullName>
    </submittedName>
</protein>
<accession>A0ABW2BL33</accession>
<dbReference type="InterPro" id="IPR011335">
    <property type="entry name" value="Restrct_endonuc-II-like"/>
</dbReference>
<keyword evidence="2" id="KW-0378">Hydrolase</keyword>
<comment type="caution">
    <text evidence="2">The sequence shown here is derived from an EMBL/GenBank/DDBJ whole genome shotgun (WGS) entry which is preliminary data.</text>
</comment>
<keyword evidence="2" id="KW-0255">Endonuclease</keyword>
<dbReference type="EMBL" id="JBHSWN010000001">
    <property type="protein sequence ID" value="MFC6790602.1"/>
    <property type="molecule type" value="Genomic_DNA"/>
</dbReference>
<keyword evidence="2" id="KW-0540">Nuclease</keyword>
<dbReference type="SUPFAM" id="SSF52980">
    <property type="entry name" value="Restriction endonuclease-like"/>
    <property type="match status" value="1"/>
</dbReference>
<sequence length="109" mass="12637">MESERGRQFTSAYIEPQVQIVGWRVDFLIHFPDHTGKSAALSRLIVECDGHDFHERTKAQAARDRSRDRVAQHNGIPVLRFTGSEIHRDPARCAEEILRFMERTPEVRP</sequence>
<dbReference type="InterPro" id="IPR049468">
    <property type="entry name" value="Restrct_endonuc-II-like_dom"/>
</dbReference>
<reference evidence="3" key="1">
    <citation type="journal article" date="2019" name="Int. J. Syst. Evol. Microbiol.">
        <title>The Global Catalogue of Microorganisms (GCM) 10K type strain sequencing project: providing services to taxonomists for standard genome sequencing and annotation.</title>
        <authorList>
            <consortium name="The Broad Institute Genomics Platform"/>
            <consortium name="The Broad Institute Genome Sequencing Center for Infectious Disease"/>
            <person name="Wu L."/>
            <person name="Ma J."/>
        </authorList>
    </citation>
    <scope>NUCLEOTIDE SEQUENCE [LARGE SCALE GENOMIC DNA]</scope>
    <source>
        <strain evidence="3">CCUG 48316</strain>
    </source>
</reference>
<dbReference type="GO" id="GO:0004519">
    <property type="term" value="F:endonuclease activity"/>
    <property type="evidence" value="ECO:0007669"/>
    <property type="project" value="UniProtKB-KW"/>
</dbReference>
<organism evidence="2 3">
    <name type="scientific">Methylobacterium komagatae</name>
    <dbReference type="NCBI Taxonomy" id="374425"/>
    <lineage>
        <taxon>Bacteria</taxon>
        <taxon>Pseudomonadati</taxon>
        <taxon>Pseudomonadota</taxon>
        <taxon>Alphaproteobacteria</taxon>
        <taxon>Hyphomicrobiales</taxon>
        <taxon>Methylobacteriaceae</taxon>
        <taxon>Methylobacterium</taxon>
    </lineage>
</organism>